<dbReference type="InterPro" id="IPR000053">
    <property type="entry name" value="Thymidine/pyrmidine_PPase"/>
</dbReference>
<dbReference type="Gene3D" id="3.90.1170.30">
    <property type="entry name" value="Pyrimidine nucleoside phosphorylase-like, C-terminal domain"/>
    <property type="match status" value="1"/>
</dbReference>
<dbReference type="Proteomes" id="UP000271603">
    <property type="component" value="Chromosome"/>
</dbReference>
<dbReference type="PANTHER" id="PTHR10515">
    <property type="entry name" value="THYMIDINE PHOSPHORYLASE"/>
    <property type="match status" value="1"/>
</dbReference>
<dbReference type="SMART" id="SM00941">
    <property type="entry name" value="PYNP_C"/>
    <property type="match status" value="1"/>
</dbReference>
<dbReference type="EC" id="2.4.2.4" evidence="4"/>
<protein>
    <submittedName>
        <fullName evidence="4">Thymidine phosphorylase</fullName>
        <ecNumber evidence="4">2.4.2.4</ecNumber>
    </submittedName>
</protein>
<dbReference type="GO" id="GO:0009032">
    <property type="term" value="F:thymidine phosphorylase activity"/>
    <property type="evidence" value="ECO:0007669"/>
    <property type="project" value="UniProtKB-EC"/>
</dbReference>
<evidence type="ECO:0000313" key="5">
    <source>
        <dbReference type="Proteomes" id="UP000271603"/>
    </source>
</evidence>
<dbReference type="GO" id="GO:0004645">
    <property type="term" value="F:1,4-alpha-oligoglucan phosphorylase activity"/>
    <property type="evidence" value="ECO:0007669"/>
    <property type="project" value="InterPro"/>
</dbReference>
<evidence type="ECO:0000259" key="3">
    <source>
        <dbReference type="SMART" id="SM00941"/>
    </source>
</evidence>
<sequence>MRGNAALRRLAQDDADARAKLQAVLDNGKAAEIFGRMVAAQQGPSDFVERYDSYLPTATLSKPVYAEREGIVSAMDTRELGMAVVTLGGGRRRATDSIDYSVGLTDMARLGDRIDAKQPLAVIHANDEESWQQAADAVRGAMTLSDQAPEATPVVYKRITQ</sequence>
<dbReference type="AlphaFoldDB" id="A0A3S4FSM5"/>
<accession>A0A3S4FSM5</accession>
<proteinExistence type="predicted"/>
<dbReference type="InterPro" id="IPR036566">
    <property type="entry name" value="PYNP-like_C_sf"/>
</dbReference>
<dbReference type="GO" id="GO:0006213">
    <property type="term" value="P:pyrimidine nucleoside metabolic process"/>
    <property type="evidence" value="ECO:0007669"/>
    <property type="project" value="InterPro"/>
</dbReference>
<dbReference type="Pfam" id="PF07831">
    <property type="entry name" value="PYNP_C"/>
    <property type="match status" value="1"/>
</dbReference>
<dbReference type="Gene3D" id="3.40.1030.10">
    <property type="entry name" value="Nucleoside phosphorylase/phosphoribosyltransferase catalytic domain"/>
    <property type="match status" value="1"/>
</dbReference>
<evidence type="ECO:0000313" key="4">
    <source>
        <dbReference type="EMBL" id="VEA71719.1"/>
    </source>
</evidence>
<dbReference type="EMBL" id="LR134155">
    <property type="protein sequence ID" value="VEA71719.1"/>
    <property type="molecule type" value="Genomic_DNA"/>
</dbReference>
<name>A0A3S4FSM5_SERRU</name>
<evidence type="ECO:0000256" key="2">
    <source>
        <dbReference type="ARBA" id="ARBA00022679"/>
    </source>
</evidence>
<dbReference type="PANTHER" id="PTHR10515:SF0">
    <property type="entry name" value="THYMIDINE PHOSPHORYLASE"/>
    <property type="match status" value="1"/>
</dbReference>
<keyword evidence="2 4" id="KW-0808">Transferase</keyword>
<feature type="domain" description="Pyrimidine nucleoside phosphorylase C-terminal" evidence="3">
    <location>
        <begin position="71"/>
        <end position="145"/>
    </location>
</feature>
<dbReference type="InterPro" id="IPR013102">
    <property type="entry name" value="PYNP_C"/>
</dbReference>
<dbReference type="GO" id="GO:0005829">
    <property type="term" value="C:cytosol"/>
    <property type="evidence" value="ECO:0007669"/>
    <property type="project" value="TreeGrafter"/>
</dbReference>
<organism evidence="4 5">
    <name type="scientific">Serratia rubidaea</name>
    <name type="common">Serratia marinorubra</name>
    <dbReference type="NCBI Taxonomy" id="61652"/>
    <lineage>
        <taxon>Bacteria</taxon>
        <taxon>Pseudomonadati</taxon>
        <taxon>Pseudomonadota</taxon>
        <taxon>Gammaproteobacteria</taxon>
        <taxon>Enterobacterales</taxon>
        <taxon>Yersiniaceae</taxon>
        <taxon>Serratia</taxon>
    </lineage>
</organism>
<dbReference type="InterPro" id="IPR035902">
    <property type="entry name" value="Nuc_phospho_transferase"/>
</dbReference>
<dbReference type="SUPFAM" id="SSF54680">
    <property type="entry name" value="Pyrimidine nucleoside phosphorylase C-terminal domain"/>
    <property type="match status" value="1"/>
</dbReference>
<dbReference type="FunFam" id="3.90.1170.30:FF:000001">
    <property type="entry name" value="Thymidine phosphorylase"/>
    <property type="match status" value="1"/>
</dbReference>
<reference evidence="4 5" key="1">
    <citation type="submission" date="2018-12" db="EMBL/GenBank/DDBJ databases">
        <authorList>
            <consortium name="Pathogen Informatics"/>
        </authorList>
    </citation>
    <scope>NUCLEOTIDE SEQUENCE [LARGE SCALE GENOMIC DNA]</scope>
    <source>
        <strain evidence="4 5">NCTC9419</strain>
    </source>
</reference>
<evidence type="ECO:0000256" key="1">
    <source>
        <dbReference type="ARBA" id="ARBA00022676"/>
    </source>
</evidence>
<gene>
    <name evidence="4" type="primary">deoA_3</name>
    <name evidence="4" type="ORF">NCTC9419_03288</name>
</gene>
<keyword evidence="1 4" id="KW-0328">Glycosyltransferase</keyword>
<dbReference type="STRING" id="61652.AXX16_4500"/>
<dbReference type="GO" id="GO:0006206">
    <property type="term" value="P:pyrimidine nucleobase metabolic process"/>
    <property type="evidence" value="ECO:0007669"/>
    <property type="project" value="InterPro"/>
</dbReference>
<dbReference type="SUPFAM" id="SSF52418">
    <property type="entry name" value="Nucleoside phosphorylase/phosphoribosyltransferase catalytic domain"/>
    <property type="match status" value="1"/>
</dbReference>